<dbReference type="InterPro" id="IPR050187">
    <property type="entry name" value="Lipid_Phosphate_FormReg"/>
</dbReference>
<feature type="domain" description="DAGKc" evidence="5">
    <location>
        <begin position="1"/>
        <end position="127"/>
    </location>
</feature>
<sequence>MKETILILHNPKAGDKDHQKNELVNAIKEAGYNAIYSSIRQKKWQKIDKAIDIILIVGGDGTVRKVASVLLKRTWLDKKLLLSLLPMGTANNVALTLGSPDNIKKLLNRLAKKNIKKVDVGAVDLGVEQNFFLESFGVGLLPKLMREMEKIKTDNLESKEDEISLALHTLLTISLSYEARQAHITIDGKKITGKYLLIEVLNICSIGPNLKLAPEADMTDGLFEVVLLEEGQRDVFIEYVKNVALGKTKKGPWKIIRGRDIQIQWDGTWIHVDDEYVQLKDKTDLLVEARPQILDFLS</sequence>
<dbReference type="SMART" id="SM00046">
    <property type="entry name" value="DAGKc"/>
    <property type="match status" value="1"/>
</dbReference>
<reference evidence="7" key="1">
    <citation type="journal article" date="2019" name="Int. J. Syst. Evol. Microbiol.">
        <title>The Global Catalogue of Microorganisms (GCM) 10K type strain sequencing project: providing services to taxonomists for standard genome sequencing and annotation.</title>
        <authorList>
            <consortium name="The Broad Institute Genomics Platform"/>
            <consortium name="The Broad Institute Genome Sequencing Center for Infectious Disease"/>
            <person name="Wu L."/>
            <person name="Ma J."/>
        </authorList>
    </citation>
    <scope>NUCLEOTIDE SEQUENCE [LARGE SCALE GENOMIC DNA]</scope>
    <source>
        <strain evidence="7">KCTC 23098</strain>
    </source>
</reference>
<keyword evidence="4" id="KW-0067">ATP-binding</keyword>
<comment type="caution">
    <text evidence="6">The sequence shown here is derived from an EMBL/GenBank/DDBJ whole genome shotgun (WGS) entry which is preliminary data.</text>
</comment>
<dbReference type="PANTHER" id="PTHR12358">
    <property type="entry name" value="SPHINGOSINE KINASE"/>
    <property type="match status" value="1"/>
</dbReference>
<dbReference type="RefSeq" id="WP_149105686.1">
    <property type="nucleotide sequence ID" value="NZ_JBHUPA010000002.1"/>
</dbReference>
<dbReference type="Proteomes" id="UP001597560">
    <property type="component" value="Unassembled WGS sequence"/>
</dbReference>
<accession>A0ABW6AUS3</accession>
<dbReference type="EC" id="2.7.1.-" evidence="6"/>
<gene>
    <name evidence="6" type="ORF">ACFS6J_03790</name>
</gene>
<dbReference type="Pfam" id="PF19279">
    <property type="entry name" value="YegS_C"/>
    <property type="match status" value="1"/>
</dbReference>
<dbReference type="InterPro" id="IPR045540">
    <property type="entry name" value="YegS/DAGK_C"/>
</dbReference>
<evidence type="ECO:0000256" key="2">
    <source>
        <dbReference type="ARBA" id="ARBA00022741"/>
    </source>
</evidence>
<dbReference type="InterPro" id="IPR001206">
    <property type="entry name" value="Diacylglycerol_kinase_cat_dom"/>
</dbReference>
<dbReference type="GO" id="GO:0016301">
    <property type="term" value="F:kinase activity"/>
    <property type="evidence" value="ECO:0007669"/>
    <property type="project" value="UniProtKB-KW"/>
</dbReference>
<evidence type="ECO:0000256" key="3">
    <source>
        <dbReference type="ARBA" id="ARBA00022777"/>
    </source>
</evidence>
<keyword evidence="2" id="KW-0547">Nucleotide-binding</keyword>
<protein>
    <submittedName>
        <fullName evidence="6">Diacylglycerol/lipid kinase family protein</fullName>
        <ecNumber evidence="6">2.7.1.-</ecNumber>
    </submittedName>
</protein>
<dbReference type="InterPro" id="IPR016064">
    <property type="entry name" value="NAD/diacylglycerol_kinase_sf"/>
</dbReference>
<dbReference type="Pfam" id="PF00781">
    <property type="entry name" value="DAGK_cat"/>
    <property type="match status" value="1"/>
</dbReference>
<organism evidence="6 7">
    <name type="scientific">Olivibacter jilunii</name>
    <dbReference type="NCBI Taxonomy" id="985016"/>
    <lineage>
        <taxon>Bacteria</taxon>
        <taxon>Pseudomonadati</taxon>
        <taxon>Bacteroidota</taxon>
        <taxon>Sphingobacteriia</taxon>
        <taxon>Sphingobacteriales</taxon>
        <taxon>Sphingobacteriaceae</taxon>
        <taxon>Olivibacter</taxon>
    </lineage>
</organism>
<evidence type="ECO:0000313" key="7">
    <source>
        <dbReference type="Proteomes" id="UP001597560"/>
    </source>
</evidence>
<proteinExistence type="predicted"/>
<dbReference type="PANTHER" id="PTHR12358:SF54">
    <property type="entry name" value="SPHINGOSINE KINASE RELATED PROTEIN"/>
    <property type="match status" value="1"/>
</dbReference>
<dbReference type="PROSITE" id="PS50146">
    <property type="entry name" value="DAGK"/>
    <property type="match status" value="1"/>
</dbReference>
<evidence type="ECO:0000259" key="5">
    <source>
        <dbReference type="PROSITE" id="PS50146"/>
    </source>
</evidence>
<dbReference type="InterPro" id="IPR017438">
    <property type="entry name" value="ATP-NAD_kinase_N"/>
</dbReference>
<dbReference type="Gene3D" id="2.60.200.40">
    <property type="match status" value="1"/>
</dbReference>
<evidence type="ECO:0000256" key="4">
    <source>
        <dbReference type="ARBA" id="ARBA00022840"/>
    </source>
</evidence>
<evidence type="ECO:0000256" key="1">
    <source>
        <dbReference type="ARBA" id="ARBA00022679"/>
    </source>
</evidence>
<dbReference type="SUPFAM" id="SSF111331">
    <property type="entry name" value="NAD kinase/diacylglycerol kinase-like"/>
    <property type="match status" value="1"/>
</dbReference>
<keyword evidence="7" id="KW-1185">Reference proteome</keyword>
<keyword evidence="1 6" id="KW-0808">Transferase</keyword>
<keyword evidence="3 6" id="KW-0418">Kinase</keyword>
<dbReference type="EMBL" id="JBHUPA010000002">
    <property type="protein sequence ID" value="MFD2960891.1"/>
    <property type="molecule type" value="Genomic_DNA"/>
</dbReference>
<dbReference type="Gene3D" id="3.40.50.10330">
    <property type="entry name" value="Probable inorganic polyphosphate/atp-NAD kinase, domain 1"/>
    <property type="match status" value="1"/>
</dbReference>
<name>A0ABW6AUS3_9SPHI</name>
<evidence type="ECO:0000313" key="6">
    <source>
        <dbReference type="EMBL" id="MFD2960891.1"/>
    </source>
</evidence>